<organism evidence="1 2">
    <name type="scientific">Araneus ventricosus</name>
    <name type="common">Orbweaver spider</name>
    <name type="synonym">Epeira ventricosa</name>
    <dbReference type="NCBI Taxonomy" id="182803"/>
    <lineage>
        <taxon>Eukaryota</taxon>
        <taxon>Metazoa</taxon>
        <taxon>Ecdysozoa</taxon>
        <taxon>Arthropoda</taxon>
        <taxon>Chelicerata</taxon>
        <taxon>Arachnida</taxon>
        <taxon>Araneae</taxon>
        <taxon>Araneomorphae</taxon>
        <taxon>Entelegynae</taxon>
        <taxon>Araneoidea</taxon>
        <taxon>Araneidae</taxon>
        <taxon>Araneus</taxon>
    </lineage>
</organism>
<protein>
    <submittedName>
        <fullName evidence="1">Uncharacterized protein</fullName>
    </submittedName>
</protein>
<evidence type="ECO:0000313" key="1">
    <source>
        <dbReference type="EMBL" id="GBL83755.1"/>
    </source>
</evidence>
<proteinExistence type="predicted"/>
<dbReference type="EMBL" id="BGPR01000034">
    <property type="protein sequence ID" value="GBL83755.1"/>
    <property type="molecule type" value="Genomic_DNA"/>
</dbReference>
<comment type="caution">
    <text evidence="1">The sequence shown here is derived from an EMBL/GenBank/DDBJ whole genome shotgun (WGS) entry which is preliminary data.</text>
</comment>
<gene>
    <name evidence="1" type="ORF">AVEN_132655_1</name>
</gene>
<dbReference type="AlphaFoldDB" id="A0A4Y2AX59"/>
<dbReference type="Proteomes" id="UP000499080">
    <property type="component" value="Unassembled WGS sequence"/>
</dbReference>
<evidence type="ECO:0000313" key="2">
    <source>
        <dbReference type="Proteomes" id="UP000499080"/>
    </source>
</evidence>
<accession>A0A4Y2AX59</accession>
<keyword evidence="2" id="KW-1185">Reference proteome</keyword>
<sequence>MLKIREPDAAKLPCESTKRPPICLIFSLPMCAFGWEPLIARNGAERRHPRCYQSRLICPDRKRVQSVITGIPFRAHQINSIPFQQSFHAVCLVLHAFPPKGSALLALFLLGREPCATSLAPTTSQRVPQTERELNQSTVRCLSFSKEGEHCTISLKFKAYG</sequence>
<name>A0A4Y2AX59_ARAVE</name>
<reference evidence="1 2" key="1">
    <citation type="journal article" date="2019" name="Sci. Rep.">
        <title>Orb-weaving spider Araneus ventricosus genome elucidates the spidroin gene catalogue.</title>
        <authorList>
            <person name="Kono N."/>
            <person name="Nakamura H."/>
            <person name="Ohtoshi R."/>
            <person name="Moran D.A.P."/>
            <person name="Shinohara A."/>
            <person name="Yoshida Y."/>
            <person name="Fujiwara M."/>
            <person name="Mori M."/>
            <person name="Tomita M."/>
            <person name="Arakawa K."/>
        </authorList>
    </citation>
    <scope>NUCLEOTIDE SEQUENCE [LARGE SCALE GENOMIC DNA]</scope>
</reference>